<feature type="compositionally biased region" description="Pro residues" evidence="1">
    <location>
        <begin position="38"/>
        <end position="48"/>
    </location>
</feature>
<dbReference type="Proteomes" id="UP000620124">
    <property type="component" value="Unassembled WGS sequence"/>
</dbReference>
<keyword evidence="3" id="KW-1185">Reference proteome</keyword>
<dbReference type="OrthoDB" id="2976199at2759"/>
<feature type="compositionally biased region" description="Pro residues" evidence="1">
    <location>
        <begin position="92"/>
        <end position="101"/>
    </location>
</feature>
<evidence type="ECO:0000313" key="2">
    <source>
        <dbReference type="EMBL" id="KAF7362574.1"/>
    </source>
</evidence>
<feature type="region of interest" description="Disordered" evidence="1">
    <location>
        <begin position="24"/>
        <end position="206"/>
    </location>
</feature>
<accession>A0A8H7D526</accession>
<feature type="compositionally biased region" description="Pro residues" evidence="1">
    <location>
        <begin position="125"/>
        <end position="148"/>
    </location>
</feature>
<proteinExistence type="predicted"/>
<dbReference type="AlphaFoldDB" id="A0A8H7D526"/>
<comment type="caution">
    <text evidence="2">The sequence shown here is derived from an EMBL/GenBank/DDBJ whole genome shotgun (WGS) entry which is preliminary data.</text>
</comment>
<name>A0A8H7D526_9AGAR</name>
<gene>
    <name evidence="2" type="ORF">MVEN_00606100</name>
</gene>
<evidence type="ECO:0000256" key="1">
    <source>
        <dbReference type="SAM" id="MobiDB-lite"/>
    </source>
</evidence>
<organism evidence="2 3">
    <name type="scientific">Mycena venus</name>
    <dbReference type="NCBI Taxonomy" id="2733690"/>
    <lineage>
        <taxon>Eukaryota</taxon>
        <taxon>Fungi</taxon>
        <taxon>Dikarya</taxon>
        <taxon>Basidiomycota</taxon>
        <taxon>Agaricomycotina</taxon>
        <taxon>Agaricomycetes</taxon>
        <taxon>Agaricomycetidae</taxon>
        <taxon>Agaricales</taxon>
        <taxon>Marasmiineae</taxon>
        <taxon>Mycenaceae</taxon>
        <taxon>Mycena</taxon>
    </lineage>
</organism>
<evidence type="ECO:0000313" key="3">
    <source>
        <dbReference type="Proteomes" id="UP000620124"/>
    </source>
</evidence>
<protein>
    <submittedName>
        <fullName evidence="2">Uncharacterized protein</fullName>
    </submittedName>
</protein>
<dbReference type="EMBL" id="JACAZI010000004">
    <property type="protein sequence ID" value="KAF7362574.1"/>
    <property type="molecule type" value="Genomic_DNA"/>
</dbReference>
<feature type="compositionally biased region" description="Basic and acidic residues" evidence="1">
    <location>
        <begin position="60"/>
        <end position="82"/>
    </location>
</feature>
<reference evidence="2" key="1">
    <citation type="submission" date="2020-05" db="EMBL/GenBank/DDBJ databases">
        <title>Mycena genomes resolve the evolution of fungal bioluminescence.</title>
        <authorList>
            <person name="Tsai I.J."/>
        </authorList>
    </citation>
    <scope>NUCLEOTIDE SEQUENCE</scope>
    <source>
        <strain evidence="2">CCC161011</strain>
    </source>
</reference>
<sequence length="296" mass="32337">MTEYDYSPAAVERYHQKLADIGQWRDTTAQIRQKDPHAPPTPAYPPADLPRSKSTRRRTRSSDRDDYRDDYSDNRGRDDSSSKHHRRRSTRDPPPPLPPPLDRSRSVGPRPRTAPPRGDIYGLQQPPPPASQFYPGPAPVQPYYPAPAGPGYMSAPPYPQQTQHTRSRSTSHAPAPAPPPAPHPTRTRSYSFAPPAAAGPAAAPRELVPVHPAAAAAERQGLRVPPRAGPSVPPAWVRECAGGPAAARVCERAAARAGAREPRAVQPARAHAEPDEGGAVAEKGFWIWKREEFEPE</sequence>
<feature type="region of interest" description="Disordered" evidence="1">
    <location>
        <begin position="257"/>
        <end position="278"/>
    </location>
</feature>
<feature type="compositionally biased region" description="Low complexity" evidence="1">
    <location>
        <begin position="187"/>
        <end position="204"/>
    </location>
</feature>